<keyword evidence="7" id="KW-1185">Reference proteome</keyword>
<evidence type="ECO:0000313" key="6">
    <source>
        <dbReference type="EMBL" id="KAK9280381.1"/>
    </source>
</evidence>
<evidence type="ECO:0000256" key="2">
    <source>
        <dbReference type="ARBA" id="ARBA00023242"/>
    </source>
</evidence>
<name>A0AAP0RR85_LIQFO</name>
<feature type="compositionally biased region" description="Basic residues" evidence="3">
    <location>
        <begin position="30"/>
        <end position="40"/>
    </location>
</feature>
<dbReference type="InterPro" id="IPR009057">
    <property type="entry name" value="Homeodomain-like_sf"/>
</dbReference>
<dbReference type="SMART" id="SM00717">
    <property type="entry name" value="SANT"/>
    <property type="match status" value="3"/>
</dbReference>
<dbReference type="Pfam" id="PF13921">
    <property type="entry name" value="Myb_DNA-bind_6"/>
    <property type="match status" value="1"/>
</dbReference>
<accession>A0AAP0RR85</accession>
<reference evidence="6 7" key="1">
    <citation type="journal article" date="2024" name="Plant J.">
        <title>Genome sequences and population genomics reveal climatic adaptation and genomic divergence between two closely related sweetgum species.</title>
        <authorList>
            <person name="Xu W.Q."/>
            <person name="Ren C.Q."/>
            <person name="Zhang X.Y."/>
            <person name="Comes H.P."/>
            <person name="Liu X.H."/>
            <person name="Li Y.G."/>
            <person name="Kettle C.J."/>
            <person name="Jalonen R."/>
            <person name="Gaisberger H."/>
            <person name="Ma Y.Z."/>
            <person name="Qiu Y.X."/>
        </authorList>
    </citation>
    <scope>NUCLEOTIDE SEQUENCE [LARGE SCALE GENOMIC DNA]</scope>
    <source>
        <strain evidence="6">Hangzhou</strain>
    </source>
</reference>
<feature type="region of interest" description="Disordered" evidence="3">
    <location>
        <begin position="1"/>
        <end position="40"/>
    </location>
</feature>
<evidence type="ECO:0000259" key="4">
    <source>
        <dbReference type="PROSITE" id="PS50090"/>
    </source>
</evidence>
<gene>
    <name evidence="6" type="ORF">L1049_014070</name>
</gene>
<evidence type="ECO:0000256" key="3">
    <source>
        <dbReference type="SAM" id="MobiDB-lite"/>
    </source>
</evidence>
<evidence type="ECO:0008006" key="8">
    <source>
        <dbReference type="Google" id="ProtNLM"/>
    </source>
</evidence>
<evidence type="ECO:0000259" key="5">
    <source>
        <dbReference type="PROSITE" id="PS51294"/>
    </source>
</evidence>
<comment type="subcellular location">
    <subcellularLocation>
        <location evidence="1">Nucleus</location>
    </subcellularLocation>
</comment>
<dbReference type="EMBL" id="JBBPBK010000008">
    <property type="protein sequence ID" value="KAK9280381.1"/>
    <property type="molecule type" value="Genomic_DNA"/>
</dbReference>
<dbReference type="InterPro" id="IPR001005">
    <property type="entry name" value="SANT/Myb"/>
</dbReference>
<evidence type="ECO:0000256" key="1">
    <source>
        <dbReference type="ARBA" id="ARBA00004123"/>
    </source>
</evidence>
<protein>
    <recommendedName>
        <fullName evidence="8">Cyclin-D-binding Myb-like transcription factor 1</fullName>
    </recommendedName>
</protein>
<dbReference type="Gene3D" id="1.10.10.60">
    <property type="entry name" value="Homeodomain-like"/>
    <property type="match status" value="2"/>
</dbReference>
<feature type="domain" description="HTH myb-type" evidence="5">
    <location>
        <begin position="161"/>
        <end position="209"/>
    </location>
</feature>
<evidence type="ECO:0000313" key="7">
    <source>
        <dbReference type="Proteomes" id="UP001415857"/>
    </source>
</evidence>
<dbReference type="GO" id="GO:0005634">
    <property type="term" value="C:nucleus"/>
    <property type="evidence" value="ECO:0007669"/>
    <property type="project" value="UniProtKB-SubCell"/>
</dbReference>
<feature type="domain" description="Myb-like" evidence="4">
    <location>
        <begin position="276"/>
        <end position="329"/>
    </location>
</feature>
<comment type="caution">
    <text evidence="6">The sequence shown here is derived from an EMBL/GenBank/DDBJ whole genome shotgun (WGS) entry which is preliminary data.</text>
</comment>
<keyword evidence="2" id="KW-0539">Nucleus</keyword>
<dbReference type="PROSITE" id="PS50090">
    <property type="entry name" value="MYB_LIKE"/>
    <property type="match status" value="3"/>
</dbReference>
<dbReference type="PANTHER" id="PTHR47430">
    <property type="entry name" value="GB|AAC33480.1"/>
    <property type="match status" value="1"/>
</dbReference>
<proteinExistence type="predicted"/>
<feature type="domain" description="Myb-like" evidence="4">
    <location>
        <begin position="206"/>
        <end position="274"/>
    </location>
</feature>
<sequence length="333" mass="40172">MGRDKVAKGRKKHEKEEIAKRKSVEEGNRKKQKKKGKRTRRVVMLRERRVLQMEKRLFKLLISLKILNLKENLRDVGEEHQEEELVRGKRFSPEEDEMVKESVLHYIKSQGLGEEGLDMVLHCKSHPEVRNCWKKIGAALPWRPYQAIYYRAHMLFERDDKRKWTPEEYELVRRFHEKHGSDWRMLADALGKHRFHVKDTWRRIKLPNRNKGQWSQEEYQNLFDLVNMDLRMKAFQEKKSKHGMLRDNICWEAISEKLSTRITSSCCLKWYNQLSSPMVAEGEWEDADDYRLLIALFSLDACCMEDVDWDYLLEHRSGDLCRKRWNQMVRTHR</sequence>
<dbReference type="PROSITE" id="PS51294">
    <property type="entry name" value="HTH_MYB"/>
    <property type="match status" value="1"/>
</dbReference>
<feature type="domain" description="Myb-like" evidence="4">
    <location>
        <begin position="156"/>
        <end position="205"/>
    </location>
</feature>
<dbReference type="InterPro" id="IPR017930">
    <property type="entry name" value="Myb_dom"/>
</dbReference>
<dbReference type="Proteomes" id="UP001415857">
    <property type="component" value="Unassembled WGS sequence"/>
</dbReference>
<dbReference type="PANTHER" id="PTHR47430:SF4">
    <property type="entry name" value="GB|AAC33480.1"/>
    <property type="match status" value="1"/>
</dbReference>
<dbReference type="AlphaFoldDB" id="A0AAP0RR85"/>
<organism evidence="6 7">
    <name type="scientific">Liquidambar formosana</name>
    <name type="common">Formosan gum</name>
    <dbReference type="NCBI Taxonomy" id="63359"/>
    <lineage>
        <taxon>Eukaryota</taxon>
        <taxon>Viridiplantae</taxon>
        <taxon>Streptophyta</taxon>
        <taxon>Embryophyta</taxon>
        <taxon>Tracheophyta</taxon>
        <taxon>Spermatophyta</taxon>
        <taxon>Magnoliopsida</taxon>
        <taxon>eudicotyledons</taxon>
        <taxon>Gunneridae</taxon>
        <taxon>Pentapetalae</taxon>
        <taxon>Saxifragales</taxon>
        <taxon>Altingiaceae</taxon>
        <taxon>Liquidambar</taxon>
    </lineage>
</organism>
<dbReference type="SUPFAM" id="SSF46689">
    <property type="entry name" value="Homeodomain-like"/>
    <property type="match status" value="2"/>
</dbReference>
<feature type="compositionally biased region" description="Basic and acidic residues" evidence="3">
    <location>
        <begin position="14"/>
        <end position="29"/>
    </location>
</feature>